<dbReference type="Proteomes" id="UP000516400">
    <property type="component" value="Segment"/>
</dbReference>
<name>A0A7H0XDV0_9CAUD</name>
<evidence type="ECO:0000313" key="2">
    <source>
        <dbReference type="Proteomes" id="UP000516400"/>
    </source>
</evidence>
<organism evidence="1 2">
    <name type="scientific">Escherichia phage vb_EcoM_bov22_2</name>
    <dbReference type="NCBI Taxonomy" id="2763523"/>
    <lineage>
        <taxon>Viruses</taxon>
        <taxon>Duplodnaviria</taxon>
        <taxon>Heunggongvirae</taxon>
        <taxon>Uroviricota</taxon>
        <taxon>Caudoviricetes</taxon>
        <taxon>Vequintavirinae</taxon>
        <taxon>Vequintavirus</taxon>
        <taxon>Vequintavirus slur16</taxon>
    </lineage>
</organism>
<proteinExistence type="predicted"/>
<evidence type="ECO:0000313" key="1">
    <source>
        <dbReference type="EMBL" id="QNR53190.1"/>
    </source>
</evidence>
<dbReference type="EMBL" id="MT884010">
    <property type="protein sequence ID" value="QNR53190.1"/>
    <property type="molecule type" value="Genomic_DNA"/>
</dbReference>
<protein>
    <submittedName>
        <fullName evidence="1">Tail fiber protein</fullName>
    </submittedName>
</protein>
<reference evidence="1 2" key="1">
    <citation type="submission" date="2020-08" db="EMBL/GenBank/DDBJ databases">
        <title>Complete genomes of novel bovine T4, rv5-like and Dillon viruses effective against Escherichia coli O157.</title>
        <authorList>
            <person name="Svab D."/>
            <person name="Falgenhauer L."/>
            <person name="Chakraborty T."/>
            <person name="Toth I."/>
        </authorList>
    </citation>
    <scope>NUCLEOTIDE SEQUENCE [LARGE SCALE GENOMIC DNA]</scope>
</reference>
<sequence>MPIAMIDNIVASARSSSYDWNASKAALADSLNTVTTRTLDKIFEGNKSYRSQQDRQKLLRSSAAPCSVVYGKTRTSGLLAFLEQDSDRTLHCAIVLANHPLEGIEDILIDGNPISSYGDLVSWELHNDRKTSDPFMGTHCPSWSPDMIGRGISWLRASFRFDPNKFPFGLPNVTLVKVGKKCYDPRISKEVYTNNAALVILDYLRTYLKCPDETINWESFKEAANICDEAVKKRGRNQ</sequence>
<accession>A0A7H0XDV0</accession>